<dbReference type="Proteomes" id="UP000606974">
    <property type="component" value="Unassembled WGS sequence"/>
</dbReference>
<name>A0A8H7A5P1_9EURO</name>
<sequence>MRFTAVVLLLAPFLVAAIAEPAPEAATMPMLADQLEAREAIPEPVAEPASEAVPANPLVRRKCTYNGCKCQKLPQGQYCGNCVLISDGTYAVTYKRVNNHIFECNPQGGCCDYGYATDCGGLNARCR</sequence>
<reference evidence="2" key="1">
    <citation type="submission" date="2020-02" db="EMBL/GenBank/DDBJ databases">
        <authorList>
            <person name="Palmer J.M."/>
        </authorList>
    </citation>
    <scope>NUCLEOTIDE SEQUENCE</scope>
    <source>
        <strain evidence="2">EPUS1.4</strain>
        <tissue evidence="2">Thallus</tissue>
    </source>
</reference>
<accession>A0A8H7A5P1</accession>
<dbReference type="AlphaFoldDB" id="A0A8H7A5P1"/>
<evidence type="ECO:0000313" key="3">
    <source>
        <dbReference type="Proteomes" id="UP000606974"/>
    </source>
</evidence>
<evidence type="ECO:0000256" key="1">
    <source>
        <dbReference type="SAM" id="SignalP"/>
    </source>
</evidence>
<evidence type="ECO:0000313" key="2">
    <source>
        <dbReference type="EMBL" id="KAF7503115.1"/>
    </source>
</evidence>
<keyword evidence="1" id="KW-0732">Signal</keyword>
<feature type="signal peptide" evidence="1">
    <location>
        <begin position="1"/>
        <end position="19"/>
    </location>
</feature>
<proteinExistence type="predicted"/>
<dbReference type="EMBL" id="JAACFV010000196">
    <property type="protein sequence ID" value="KAF7503115.1"/>
    <property type="molecule type" value="Genomic_DNA"/>
</dbReference>
<gene>
    <name evidence="2" type="ORF">GJ744_004292</name>
</gene>
<comment type="caution">
    <text evidence="2">The sequence shown here is derived from an EMBL/GenBank/DDBJ whole genome shotgun (WGS) entry which is preliminary data.</text>
</comment>
<keyword evidence="3" id="KW-1185">Reference proteome</keyword>
<organism evidence="2 3">
    <name type="scientific">Endocarpon pusillum</name>
    <dbReference type="NCBI Taxonomy" id="364733"/>
    <lineage>
        <taxon>Eukaryota</taxon>
        <taxon>Fungi</taxon>
        <taxon>Dikarya</taxon>
        <taxon>Ascomycota</taxon>
        <taxon>Pezizomycotina</taxon>
        <taxon>Eurotiomycetes</taxon>
        <taxon>Chaetothyriomycetidae</taxon>
        <taxon>Verrucariales</taxon>
        <taxon>Verrucariaceae</taxon>
        <taxon>Endocarpon</taxon>
    </lineage>
</organism>
<feature type="chain" id="PRO_5034319989" description="SSCRP protein" evidence="1">
    <location>
        <begin position="20"/>
        <end position="127"/>
    </location>
</feature>
<dbReference type="OrthoDB" id="5394791at2759"/>
<evidence type="ECO:0008006" key="4">
    <source>
        <dbReference type="Google" id="ProtNLM"/>
    </source>
</evidence>
<protein>
    <recommendedName>
        <fullName evidence="4">SSCRP protein</fullName>
    </recommendedName>
</protein>